<feature type="compositionally biased region" description="Basic and acidic residues" evidence="1">
    <location>
        <begin position="9"/>
        <end position="22"/>
    </location>
</feature>
<evidence type="ECO:0000313" key="2">
    <source>
        <dbReference type="EMBL" id="KAK4321447.1"/>
    </source>
</evidence>
<organism evidence="2 3">
    <name type="scientific">Petrolisthes manimaculis</name>
    <dbReference type="NCBI Taxonomy" id="1843537"/>
    <lineage>
        <taxon>Eukaryota</taxon>
        <taxon>Metazoa</taxon>
        <taxon>Ecdysozoa</taxon>
        <taxon>Arthropoda</taxon>
        <taxon>Crustacea</taxon>
        <taxon>Multicrustacea</taxon>
        <taxon>Malacostraca</taxon>
        <taxon>Eumalacostraca</taxon>
        <taxon>Eucarida</taxon>
        <taxon>Decapoda</taxon>
        <taxon>Pleocyemata</taxon>
        <taxon>Anomura</taxon>
        <taxon>Galatheoidea</taxon>
        <taxon>Porcellanidae</taxon>
        <taxon>Petrolisthes</taxon>
    </lineage>
</organism>
<evidence type="ECO:0000256" key="1">
    <source>
        <dbReference type="SAM" id="MobiDB-lite"/>
    </source>
</evidence>
<name>A0AAE1QA91_9EUCA</name>
<protein>
    <submittedName>
        <fullName evidence="2">Uncharacterized protein</fullName>
    </submittedName>
</protein>
<feature type="region of interest" description="Disordered" evidence="1">
    <location>
        <begin position="1"/>
        <end position="31"/>
    </location>
</feature>
<dbReference type="Proteomes" id="UP001292094">
    <property type="component" value="Unassembled WGS sequence"/>
</dbReference>
<sequence>MGRGSKGWGEGRKDGERVERMGRGSNGWVEGRKDGERIDRLACISKKYILYIKVKEKHQANLEFPARRPPPLQLLYLEPVSYKDANNDTTRNLSLIYSNKLLVNPRLRA</sequence>
<gene>
    <name evidence="2" type="ORF">Pmani_007740</name>
</gene>
<accession>A0AAE1QA91</accession>
<evidence type="ECO:0000313" key="3">
    <source>
        <dbReference type="Proteomes" id="UP001292094"/>
    </source>
</evidence>
<reference evidence="2" key="1">
    <citation type="submission" date="2023-11" db="EMBL/GenBank/DDBJ databases">
        <title>Genome assemblies of two species of porcelain crab, Petrolisthes cinctipes and Petrolisthes manimaculis (Anomura: Porcellanidae).</title>
        <authorList>
            <person name="Angst P."/>
        </authorList>
    </citation>
    <scope>NUCLEOTIDE SEQUENCE</scope>
    <source>
        <strain evidence="2">PB745_02</strain>
        <tissue evidence="2">Gill</tissue>
    </source>
</reference>
<dbReference type="EMBL" id="JAWZYT010000588">
    <property type="protein sequence ID" value="KAK4321447.1"/>
    <property type="molecule type" value="Genomic_DNA"/>
</dbReference>
<comment type="caution">
    <text evidence="2">The sequence shown here is derived from an EMBL/GenBank/DDBJ whole genome shotgun (WGS) entry which is preliminary data.</text>
</comment>
<dbReference type="AlphaFoldDB" id="A0AAE1QA91"/>
<keyword evidence="3" id="KW-1185">Reference proteome</keyword>
<proteinExistence type="predicted"/>